<dbReference type="Gene3D" id="3.40.50.300">
    <property type="entry name" value="P-loop containing nucleotide triphosphate hydrolases"/>
    <property type="match status" value="1"/>
</dbReference>
<dbReference type="SUPFAM" id="SSF52540">
    <property type="entry name" value="P-loop containing nucleoside triphosphate hydrolases"/>
    <property type="match status" value="1"/>
</dbReference>
<name>A0ABT9PCJ1_9ACTN</name>
<dbReference type="InterPro" id="IPR027417">
    <property type="entry name" value="P-loop_NTPase"/>
</dbReference>
<accession>A0ABT9PCJ1</accession>
<evidence type="ECO:0000313" key="2">
    <source>
        <dbReference type="Proteomes" id="UP001235712"/>
    </source>
</evidence>
<proteinExistence type="predicted"/>
<dbReference type="PANTHER" id="PTHR10285">
    <property type="entry name" value="URIDINE KINASE"/>
    <property type="match status" value="1"/>
</dbReference>
<dbReference type="RefSeq" id="WP_307249494.1">
    <property type="nucleotide sequence ID" value="NZ_JAUSQZ010000001.1"/>
</dbReference>
<reference evidence="1 2" key="1">
    <citation type="submission" date="2023-07" db="EMBL/GenBank/DDBJ databases">
        <title>Sequencing the genomes of 1000 actinobacteria strains.</title>
        <authorList>
            <person name="Klenk H.-P."/>
        </authorList>
    </citation>
    <scope>NUCLEOTIDE SEQUENCE [LARGE SCALE GENOMIC DNA]</scope>
    <source>
        <strain evidence="1 2">DSM 44388</strain>
    </source>
</reference>
<dbReference type="GO" id="GO:0016301">
    <property type="term" value="F:kinase activity"/>
    <property type="evidence" value="ECO:0007669"/>
    <property type="project" value="UniProtKB-KW"/>
</dbReference>
<keyword evidence="1" id="KW-0418">Kinase</keyword>
<dbReference type="EMBL" id="JAUSQZ010000001">
    <property type="protein sequence ID" value="MDP9830424.1"/>
    <property type="molecule type" value="Genomic_DNA"/>
</dbReference>
<sequence>MTAQARQLAAMIRESWSPGRPFVVGIDGRSGVGKSTLSARVGEILGEDCRVIGGDDFYTGGTPQDWDARSPAEKAAHCLDWRRQHAVLSALRRGEEASWHPFDWDAFDGSLHTTATFARPARVVVLDCVYSCRPELAGLLDLRVLVETDPTRRRERLRARDGDDWQATWIQRWEEAEDFYFGQVVTRAGFDLVVTT</sequence>
<organism evidence="1 2">
    <name type="scientific">Kineosporia succinea</name>
    <dbReference type="NCBI Taxonomy" id="84632"/>
    <lineage>
        <taxon>Bacteria</taxon>
        <taxon>Bacillati</taxon>
        <taxon>Actinomycetota</taxon>
        <taxon>Actinomycetes</taxon>
        <taxon>Kineosporiales</taxon>
        <taxon>Kineosporiaceae</taxon>
        <taxon>Kineosporia</taxon>
    </lineage>
</organism>
<protein>
    <submittedName>
        <fullName evidence="1">Uridine kinase</fullName>
    </submittedName>
</protein>
<evidence type="ECO:0000313" key="1">
    <source>
        <dbReference type="EMBL" id="MDP9830424.1"/>
    </source>
</evidence>
<dbReference type="Proteomes" id="UP001235712">
    <property type="component" value="Unassembled WGS sequence"/>
</dbReference>
<gene>
    <name evidence="1" type="ORF">J2S57_006173</name>
</gene>
<comment type="caution">
    <text evidence="1">The sequence shown here is derived from an EMBL/GenBank/DDBJ whole genome shotgun (WGS) entry which is preliminary data.</text>
</comment>
<keyword evidence="2" id="KW-1185">Reference proteome</keyword>
<keyword evidence="1" id="KW-0808">Transferase</keyword>